<accession>A0ABV8NJZ4</accession>
<gene>
    <name evidence="2" type="ORF">ACFOUY_10330</name>
</gene>
<evidence type="ECO:0000256" key="1">
    <source>
        <dbReference type="SAM" id="SignalP"/>
    </source>
</evidence>
<organism evidence="2 3">
    <name type="scientific">Pedobacter jamesrossensis</name>
    <dbReference type="NCBI Taxonomy" id="1908238"/>
    <lineage>
        <taxon>Bacteria</taxon>
        <taxon>Pseudomonadati</taxon>
        <taxon>Bacteroidota</taxon>
        <taxon>Sphingobacteriia</taxon>
        <taxon>Sphingobacteriales</taxon>
        <taxon>Sphingobacteriaceae</taxon>
        <taxon>Pedobacter</taxon>
    </lineage>
</organism>
<feature type="chain" id="PRO_5046202349" description="Short chain amide porin" evidence="1">
    <location>
        <begin position="25"/>
        <end position="484"/>
    </location>
</feature>
<comment type="caution">
    <text evidence="2">The sequence shown here is derived from an EMBL/GenBank/DDBJ whole genome shotgun (WGS) entry which is preliminary data.</text>
</comment>
<dbReference type="RefSeq" id="WP_378960471.1">
    <property type="nucleotide sequence ID" value="NZ_JBHRXC010000016.1"/>
</dbReference>
<keyword evidence="3" id="KW-1185">Reference proteome</keyword>
<proteinExistence type="predicted"/>
<feature type="signal peptide" evidence="1">
    <location>
        <begin position="1"/>
        <end position="24"/>
    </location>
</feature>
<evidence type="ECO:0000313" key="2">
    <source>
        <dbReference type="EMBL" id="MFC4197096.1"/>
    </source>
</evidence>
<protein>
    <recommendedName>
        <fullName evidence="4">Short chain amide porin</fullName>
    </recommendedName>
</protein>
<evidence type="ECO:0008006" key="4">
    <source>
        <dbReference type="Google" id="ProtNLM"/>
    </source>
</evidence>
<name>A0ABV8NJZ4_9SPHI</name>
<keyword evidence="1" id="KW-0732">Signal</keyword>
<sequence length="484" mass="53260">MKRLRKKILLAAIFLMVCSADALAQGGSPTYGDGLKIKLDSTGKKYIRFLVWADFRARYTDLNPGTAVNGIAKDNMLDFGVRQFRLALYSQLSPRYLILGTLGIDNQSFSSGGSAGGGNTGNGAGTFNGTLGKKPSLYLHEFWNEYTVVPENDFKTHKHNFASLYIGAGLHYWVGISRMSSLSSFNFLAVDAPVYNWPLIDNSDQLGRQIGIYLKGNIGPVAYRWALNKPFTVLNPAVAYPANAPEINYAVDNNANGDLSTTGYAAWQFLEKENTLVPYSTGSYVGTKKVLNIGAGYYYSANGTTTQLDNTASSPLINHNIKIWAADIFADIPWGGNRLNWAFTGYSVYYRNNFGPNYLRNGSIMNENIGPAKGYTGTVSQAGFGNSAPIIGTGSSWFTQVGLLLPKTIFKTDAVRFQPFAEYSLQTFQRYGNSKFSWWSAGGNIYLDGHHAKISFKYQTRPIVVLDRQNSSKGTYVIATQVFL</sequence>
<dbReference type="EMBL" id="JBHSBY010000101">
    <property type="protein sequence ID" value="MFC4197096.1"/>
    <property type="molecule type" value="Genomic_DNA"/>
</dbReference>
<reference evidence="3" key="1">
    <citation type="journal article" date="2019" name="Int. J. Syst. Evol. Microbiol.">
        <title>The Global Catalogue of Microorganisms (GCM) 10K type strain sequencing project: providing services to taxonomists for standard genome sequencing and annotation.</title>
        <authorList>
            <consortium name="The Broad Institute Genomics Platform"/>
            <consortium name="The Broad Institute Genome Sequencing Center for Infectious Disease"/>
            <person name="Wu L."/>
            <person name="Ma J."/>
        </authorList>
    </citation>
    <scope>NUCLEOTIDE SEQUENCE [LARGE SCALE GENOMIC DNA]</scope>
    <source>
        <strain evidence="3">CCM 8689</strain>
    </source>
</reference>
<dbReference type="Proteomes" id="UP001595792">
    <property type="component" value="Unassembled WGS sequence"/>
</dbReference>
<evidence type="ECO:0000313" key="3">
    <source>
        <dbReference type="Proteomes" id="UP001595792"/>
    </source>
</evidence>